<dbReference type="Proteomes" id="UP001163105">
    <property type="component" value="Unassembled WGS sequence"/>
</dbReference>
<comment type="caution">
    <text evidence="2">The sequence shown here is derived from an EMBL/GenBank/DDBJ whole genome shotgun (WGS) entry which is preliminary data.</text>
</comment>
<evidence type="ECO:0000259" key="1">
    <source>
        <dbReference type="Pfam" id="PF00144"/>
    </source>
</evidence>
<evidence type="ECO:0000313" key="3">
    <source>
        <dbReference type="Proteomes" id="UP001163105"/>
    </source>
</evidence>
<dbReference type="EMBL" id="JAQHRD010000009">
    <property type="protein sequence ID" value="KAJ6438052.1"/>
    <property type="molecule type" value="Genomic_DNA"/>
</dbReference>
<dbReference type="InterPro" id="IPR052907">
    <property type="entry name" value="Beta-lactamase/esterase"/>
</dbReference>
<accession>A0AB34FG56</accession>
<protein>
    <submittedName>
        <fullName evidence="2">CVNH domain-containing protein</fullName>
    </submittedName>
</protein>
<dbReference type="InterPro" id="IPR012338">
    <property type="entry name" value="Beta-lactam/transpept-like"/>
</dbReference>
<dbReference type="Gene3D" id="3.40.710.10">
    <property type="entry name" value="DD-peptidase/beta-lactamase superfamily"/>
    <property type="match status" value="1"/>
</dbReference>
<sequence>MAKVRGHYDPRFREVSSLLEKFVNTEQELGASILVNVNGQDVVDIWCGYADEGRSRAWHRDTIVNVFSITKTVLSLAILILVDRGLLDVDEKVSQYWPEFAVNGKQDIQVRHVLSHTSGISGWADVMALEDVYDFDVATAKLAQQHPWWTPGTASGYHALSMGHILGVLVRRTTGKTLKEFVAEEIAAPLGADFQIGALEKDWDRISNIVPPDGPAESMQLEIGSIMAKTLLNPALGLSVVNSPGWRQAELGAANGHGNARSIGRILSVISLGGKVDGRCLLSEEAVNLIFQEQSNCLDLVLGKPLRFGIGYALTGAGRTCYWGGAGGSLVFMDCDRRVTVAYVMNKMNQEGPGIRNERALAYLHAINKALAAAGPKM</sequence>
<proteinExistence type="predicted"/>
<dbReference type="PANTHER" id="PTHR43319">
    <property type="entry name" value="BETA-LACTAMASE-RELATED"/>
    <property type="match status" value="1"/>
</dbReference>
<gene>
    <name evidence="2" type="ORF">O9K51_09474</name>
</gene>
<dbReference type="AlphaFoldDB" id="A0AB34FG56"/>
<organism evidence="2 3">
    <name type="scientific">Purpureocillium lavendulum</name>
    <dbReference type="NCBI Taxonomy" id="1247861"/>
    <lineage>
        <taxon>Eukaryota</taxon>
        <taxon>Fungi</taxon>
        <taxon>Dikarya</taxon>
        <taxon>Ascomycota</taxon>
        <taxon>Pezizomycotina</taxon>
        <taxon>Sordariomycetes</taxon>
        <taxon>Hypocreomycetidae</taxon>
        <taxon>Hypocreales</taxon>
        <taxon>Ophiocordycipitaceae</taxon>
        <taxon>Purpureocillium</taxon>
    </lineage>
</organism>
<feature type="domain" description="Beta-lactamase-related" evidence="1">
    <location>
        <begin position="17"/>
        <end position="362"/>
    </location>
</feature>
<dbReference type="Pfam" id="PF00144">
    <property type="entry name" value="Beta-lactamase"/>
    <property type="match status" value="1"/>
</dbReference>
<dbReference type="InterPro" id="IPR001466">
    <property type="entry name" value="Beta-lactam-related"/>
</dbReference>
<keyword evidence="3" id="KW-1185">Reference proteome</keyword>
<dbReference type="SUPFAM" id="SSF56601">
    <property type="entry name" value="beta-lactamase/transpeptidase-like"/>
    <property type="match status" value="1"/>
</dbReference>
<name>A0AB34FG56_9HYPO</name>
<evidence type="ECO:0000313" key="2">
    <source>
        <dbReference type="EMBL" id="KAJ6438052.1"/>
    </source>
</evidence>
<dbReference type="PANTHER" id="PTHR43319:SF3">
    <property type="entry name" value="BETA-LACTAMASE-RELATED DOMAIN-CONTAINING PROTEIN"/>
    <property type="match status" value="1"/>
</dbReference>
<reference evidence="2" key="1">
    <citation type="submission" date="2023-01" db="EMBL/GenBank/DDBJ databases">
        <title>The growth and conidiation of Purpureocillium lavendulum are regulated by nitrogen source and histone H3K14 acetylation.</title>
        <authorList>
            <person name="Tang P."/>
            <person name="Han J."/>
            <person name="Zhang C."/>
            <person name="Tang P."/>
            <person name="Qi F."/>
            <person name="Zhang K."/>
            <person name="Liang L."/>
        </authorList>
    </citation>
    <scope>NUCLEOTIDE SEQUENCE</scope>
    <source>
        <strain evidence="2">YMF1.00683</strain>
    </source>
</reference>